<protein>
    <submittedName>
        <fullName evidence="1">Uncharacterized protein</fullName>
    </submittedName>
</protein>
<gene>
    <name evidence="1" type="ORF">LSALG_LOCUS23510</name>
</gene>
<name>A0AA36E785_LACSI</name>
<proteinExistence type="predicted"/>
<evidence type="ECO:0000313" key="2">
    <source>
        <dbReference type="Proteomes" id="UP001177003"/>
    </source>
</evidence>
<dbReference type="AlphaFoldDB" id="A0AA36E785"/>
<organism evidence="1 2">
    <name type="scientific">Lactuca saligna</name>
    <name type="common">Willowleaf lettuce</name>
    <dbReference type="NCBI Taxonomy" id="75948"/>
    <lineage>
        <taxon>Eukaryota</taxon>
        <taxon>Viridiplantae</taxon>
        <taxon>Streptophyta</taxon>
        <taxon>Embryophyta</taxon>
        <taxon>Tracheophyta</taxon>
        <taxon>Spermatophyta</taxon>
        <taxon>Magnoliopsida</taxon>
        <taxon>eudicotyledons</taxon>
        <taxon>Gunneridae</taxon>
        <taxon>Pentapetalae</taxon>
        <taxon>asterids</taxon>
        <taxon>campanulids</taxon>
        <taxon>Asterales</taxon>
        <taxon>Asteraceae</taxon>
        <taxon>Cichorioideae</taxon>
        <taxon>Cichorieae</taxon>
        <taxon>Lactucinae</taxon>
        <taxon>Lactuca</taxon>
    </lineage>
</organism>
<reference evidence="1" key="1">
    <citation type="submission" date="2023-04" db="EMBL/GenBank/DDBJ databases">
        <authorList>
            <person name="Vijverberg K."/>
            <person name="Xiong W."/>
            <person name="Schranz E."/>
        </authorList>
    </citation>
    <scope>NUCLEOTIDE SEQUENCE</scope>
</reference>
<dbReference type="EMBL" id="OX465081">
    <property type="protein sequence ID" value="CAI9283945.1"/>
    <property type="molecule type" value="Genomic_DNA"/>
</dbReference>
<accession>A0AA36E785</accession>
<dbReference type="Proteomes" id="UP001177003">
    <property type="component" value="Chromosome 5"/>
</dbReference>
<keyword evidence="2" id="KW-1185">Reference proteome</keyword>
<evidence type="ECO:0000313" key="1">
    <source>
        <dbReference type="EMBL" id="CAI9283945.1"/>
    </source>
</evidence>
<sequence length="202" mass="21992">MSAAAHTCVAAYTCVTAHLHNNLAEEHSRLHNVEVGTQFEEGDENLNEDVDFLKEIDFTGISDDLPSNIELDLDDEEFGPLPGFDNSCFRKFNEVAPLATKTGEEINALKIFLSASKPLEPQISHFSLERSQSNTILGVPISSHEPQVLSTITTTTIVTPPLQSDEGPSTIFEIGGSSSILEYSPTRPSLDEASIRLAKHLA</sequence>